<dbReference type="FunFam" id="1.25.40.10:FF:000031">
    <property type="entry name" value="Pentatricopeptide repeat-containing protein mitochondrial"/>
    <property type="match status" value="1"/>
</dbReference>
<evidence type="ECO:0000256" key="1">
    <source>
        <dbReference type="ARBA" id="ARBA00022737"/>
    </source>
</evidence>
<dbReference type="Pfam" id="PF01535">
    <property type="entry name" value="PPR"/>
    <property type="match status" value="4"/>
</dbReference>
<proteinExistence type="inferred from homology"/>
<dbReference type="PANTHER" id="PTHR47926:SF415">
    <property type="entry name" value="PENTATRICOPEPTIDE REPEAT-CONTAINING PROTEIN"/>
    <property type="match status" value="1"/>
</dbReference>
<sequence>MDVSLAKSLMGLRATTGNDVLRGMENHFVPALRNCKKTEQLKKIHAHIVKLSLSQSNFLVTKMLDVCDNCGDVDYATLLFEQLVEPNVFSYNAIIRTYSHNHLYSFAITVFKKMMRHPRNSTENLMLPDRFTFPFLIKSCAGLLYHSLGQQVHAQICKFGTTSHCITENALIDMYTKCDDLKSAYKVFDQITDRDAISWNSLIFGHARLGQMESAKALFDKMPCRTIVSWTTMISGYARIGCYVDALEIFRQMQIVGIDPDEISIVSVLPACAHLGALEVGKWIHMYSDKNGFLKKTSISNALIEMYAKCGCIDQARNLFDQLIERDVISWSTMIAGLANHGKAHEALELFREMQKTRVVPNGITFLGVLAACTHAGLWNEGLKFFDSMREDYHIEPEIEHYGCLVDLLGRSGRIDQALDMIMKMPMKPDSRIWNSVLSSCRTHHNLEIAIIAMEKLVEIEPDESGSYVLLANIYAELGMWEGVSLVRKLIRSKRIKKTPGCSLIEVNNVVEEFVSSDDSKPFSKDIFWILKVLALHQYPSNDELEFEQDIEQAWC</sequence>
<accession>A0A834T8C6</accession>
<dbReference type="EMBL" id="JAAIUW010000009">
    <property type="protein sequence ID" value="KAF7817152.1"/>
    <property type="molecule type" value="Genomic_DNA"/>
</dbReference>
<dbReference type="OrthoDB" id="185373at2759"/>
<feature type="repeat" description="PPR" evidence="3">
    <location>
        <begin position="87"/>
        <end position="117"/>
    </location>
</feature>
<evidence type="ECO:0000256" key="3">
    <source>
        <dbReference type="PROSITE-ProRule" id="PRU00708"/>
    </source>
</evidence>
<dbReference type="Pfam" id="PF13041">
    <property type="entry name" value="PPR_2"/>
    <property type="match status" value="2"/>
</dbReference>
<gene>
    <name evidence="4" type="ORF">G2W53_031121</name>
</gene>
<comment type="caution">
    <text evidence="4">The sequence shown here is derived from an EMBL/GenBank/DDBJ whole genome shotgun (WGS) entry which is preliminary data.</text>
</comment>
<dbReference type="Pfam" id="PF20431">
    <property type="entry name" value="E_motif"/>
    <property type="match status" value="1"/>
</dbReference>
<dbReference type="FunFam" id="1.25.40.10:FF:000366">
    <property type="entry name" value="Pentatricopeptide (PPR) repeat-containing protein"/>
    <property type="match status" value="1"/>
</dbReference>
<dbReference type="GO" id="GO:0009451">
    <property type="term" value="P:RNA modification"/>
    <property type="evidence" value="ECO:0007669"/>
    <property type="project" value="InterPro"/>
</dbReference>
<dbReference type="InterPro" id="IPR046960">
    <property type="entry name" value="PPR_At4g14850-like_plant"/>
</dbReference>
<dbReference type="FunFam" id="1.25.40.10:FF:001214">
    <property type="entry name" value="Pentatricopeptide repeat-containing protein At2g20540"/>
    <property type="match status" value="1"/>
</dbReference>
<comment type="similarity">
    <text evidence="2">Belongs to the PPR family. PCMP-E subfamily.</text>
</comment>
<evidence type="ECO:0000313" key="5">
    <source>
        <dbReference type="Proteomes" id="UP000634136"/>
    </source>
</evidence>
<keyword evidence="1" id="KW-0677">Repeat</keyword>
<protein>
    <submittedName>
        <fullName evidence="4">Pentatricopeptide repeat-containing protein</fullName>
    </submittedName>
</protein>
<reference evidence="4" key="1">
    <citation type="submission" date="2020-09" db="EMBL/GenBank/DDBJ databases">
        <title>Genome-Enabled Discovery of Anthraquinone Biosynthesis in Senna tora.</title>
        <authorList>
            <person name="Kang S.-H."/>
            <person name="Pandey R.P."/>
            <person name="Lee C.-M."/>
            <person name="Sim J.-S."/>
            <person name="Jeong J.-T."/>
            <person name="Choi B.-S."/>
            <person name="Jung M."/>
            <person name="Ginzburg D."/>
            <person name="Zhao K."/>
            <person name="Won S.Y."/>
            <person name="Oh T.-J."/>
            <person name="Yu Y."/>
            <person name="Kim N.-H."/>
            <person name="Lee O.R."/>
            <person name="Lee T.-H."/>
            <person name="Bashyal P."/>
            <person name="Kim T.-S."/>
            <person name="Lee W.-H."/>
            <person name="Kawkins C."/>
            <person name="Kim C.-K."/>
            <person name="Kim J.S."/>
            <person name="Ahn B.O."/>
            <person name="Rhee S.Y."/>
            <person name="Sohng J.K."/>
        </authorList>
    </citation>
    <scope>NUCLEOTIDE SEQUENCE</scope>
    <source>
        <tissue evidence="4">Leaf</tissue>
    </source>
</reference>
<dbReference type="PANTHER" id="PTHR47926">
    <property type="entry name" value="PENTATRICOPEPTIDE REPEAT-CONTAINING PROTEIN"/>
    <property type="match status" value="1"/>
</dbReference>
<name>A0A834T8C6_9FABA</name>
<dbReference type="Proteomes" id="UP000634136">
    <property type="component" value="Unassembled WGS sequence"/>
</dbReference>
<dbReference type="InterPro" id="IPR046848">
    <property type="entry name" value="E_motif"/>
</dbReference>
<dbReference type="GO" id="GO:0003723">
    <property type="term" value="F:RNA binding"/>
    <property type="evidence" value="ECO:0007669"/>
    <property type="project" value="InterPro"/>
</dbReference>
<dbReference type="SUPFAM" id="SSF48452">
    <property type="entry name" value="TPR-like"/>
    <property type="match status" value="1"/>
</dbReference>
<dbReference type="NCBIfam" id="TIGR00756">
    <property type="entry name" value="PPR"/>
    <property type="match status" value="5"/>
</dbReference>
<evidence type="ECO:0000256" key="2">
    <source>
        <dbReference type="ARBA" id="ARBA00061659"/>
    </source>
</evidence>
<keyword evidence="5" id="KW-1185">Reference proteome</keyword>
<evidence type="ECO:0000313" key="4">
    <source>
        <dbReference type="EMBL" id="KAF7817152.1"/>
    </source>
</evidence>
<organism evidence="4 5">
    <name type="scientific">Senna tora</name>
    <dbReference type="NCBI Taxonomy" id="362788"/>
    <lineage>
        <taxon>Eukaryota</taxon>
        <taxon>Viridiplantae</taxon>
        <taxon>Streptophyta</taxon>
        <taxon>Embryophyta</taxon>
        <taxon>Tracheophyta</taxon>
        <taxon>Spermatophyta</taxon>
        <taxon>Magnoliopsida</taxon>
        <taxon>eudicotyledons</taxon>
        <taxon>Gunneridae</taxon>
        <taxon>Pentapetalae</taxon>
        <taxon>rosids</taxon>
        <taxon>fabids</taxon>
        <taxon>Fabales</taxon>
        <taxon>Fabaceae</taxon>
        <taxon>Caesalpinioideae</taxon>
        <taxon>Cassia clade</taxon>
        <taxon>Senna</taxon>
    </lineage>
</organism>
<feature type="repeat" description="PPR" evidence="3">
    <location>
        <begin position="327"/>
        <end position="361"/>
    </location>
</feature>
<feature type="repeat" description="PPR" evidence="3">
    <location>
        <begin position="226"/>
        <end position="260"/>
    </location>
</feature>
<dbReference type="InterPro" id="IPR011990">
    <property type="entry name" value="TPR-like_helical_dom_sf"/>
</dbReference>
<feature type="repeat" description="PPR" evidence="3">
    <location>
        <begin position="195"/>
        <end position="225"/>
    </location>
</feature>
<dbReference type="Gene3D" id="1.25.40.10">
    <property type="entry name" value="Tetratricopeptide repeat domain"/>
    <property type="match status" value="3"/>
</dbReference>
<dbReference type="AlphaFoldDB" id="A0A834T8C6"/>
<dbReference type="InterPro" id="IPR002885">
    <property type="entry name" value="PPR_rpt"/>
</dbReference>
<dbReference type="PROSITE" id="PS51375">
    <property type="entry name" value="PPR"/>
    <property type="match status" value="4"/>
</dbReference>